<dbReference type="InterPro" id="IPR029058">
    <property type="entry name" value="AB_hydrolase_fold"/>
</dbReference>
<evidence type="ECO:0000313" key="3">
    <source>
        <dbReference type="Proteomes" id="UP000602198"/>
    </source>
</evidence>
<dbReference type="Proteomes" id="UP000602198">
    <property type="component" value="Unassembled WGS sequence"/>
</dbReference>
<dbReference type="PANTHER" id="PTHR43194:SF2">
    <property type="entry name" value="PEROXISOMAL MEMBRANE PROTEIN LPX1"/>
    <property type="match status" value="1"/>
</dbReference>
<dbReference type="InterPro" id="IPR050228">
    <property type="entry name" value="Carboxylesterase_BioH"/>
</dbReference>
<dbReference type="Gene3D" id="3.40.50.1820">
    <property type="entry name" value="alpha/beta hydrolase"/>
    <property type="match status" value="1"/>
</dbReference>
<dbReference type="GO" id="GO:0016787">
    <property type="term" value="F:hydrolase activity"/>
    <property type="evidence" value="ECO:0007669"/>
    <property type="project" value="UniProtKB-KW"/>
</dbReference>
<comment type="caution">
    <text evidence="2">The sequence shown here is derived from an EMBL/GenBank/DDBJ whole genome shotgun (WGS) entry which is preliminary data.</text>
</comment>
<evidence type="ECO:0000259" key="1">
    <source>
        <dbReference type="Pfam" id="PF12697"/>
    </source>
</evidence>
<keyword evidence="2" id="KW-0378">Hydrolase</keyword>
<accession>A0ABS1M8Y6</accession>
<dbReference type="EMBL" id="JAERRJ010000008">
    <property type="protein sequence ID" value="MBL1077021.1"/>
    <property type="molecule type" value="Genomic_DNA"/>
</dbReference>
<feature type="domain" description="AB hydrolase-1" evidence="1">
    <location>
        <begin position="33"/>
        <end position="266"/>
    </location>
</feature>
<evidence type="ECO:0000313" key="2">
    <source>
        <dbReference type="EMBL" id="MBL1077021.1"/>
    </source>
</evidence>
<dbReference type="PANTHER" id="PTHR43194">
    <property type="entry name" value="HYDROLASE ALPHA/BETA FOLD FAMILY"/>
    <property type="match status" value="1"/>
</dbReference>
<dbReference type="RefSeq" id="WP_201949616.1">
    <property type="nucleotide sequence ID" value="NZ_JAERRJ010000008.1"/>
</dbReference>
<keyword evidence="3" id="KW-1185">Reference proteome</keyword>
<organism evidence="2 3">
    <name type="scientific">Nocardia acididurans</name>
    <dbReference type="NCBI Taxonomy" id="2802282"/>
    <lineage>
        <taxon>Bacteria</taxon>
        <taxon>Bacillati</taxon>
        <taxon>Actinomycetota</taxon>
        <taxon>Actinomycetes</taxon>
        <taxon>Mycobacteriales</taxon>
        <taxon>Nocardiaceae</taxon>
        <taxon>Nocardia</taxon>
    </lineage>
</organism>
<reference evidence="2 3" key="1">
    <citation type="submission" date="2021-01" db="EMBL/GenBank/DDBJ databases">
        <title>WGS of actinomycetes isolated from Thailand.</title>
        <authorList>
            <person name="Thawai C."/>
        </authorList>
    </citation>
    <scope>NUCLEOTIDE SEQUENCE [LARGE SCALE GENOMIC DNA]</scope>
    <source>
        <strain evidence="2 3">LPG 2</strain>
    </source>
</reference>
<gene>
    <name evidence="2" type="ORF">JK358_21725</name>
</gene>
<dbReference type="SUPFAM" id="SSF53474">
    <property type="entry name" value="alpha/beta-Hydrolases"/>
    <property type="match status" value="1"/>
</dbReference>
<protein>
    <submittedName>
        <fullName evidence="2">Alpha/beta hydrolase</fullName>
    </submittedName>
</protein>
<dbReference type="InterPro" id="IPR000073">
    <property type="entry name" value="AB_hydrolase_1"/>
</dbReference>
<dbReference type="Pfam" id="PF12697">
    <property type="entry name" value="Abhydrolase_6"/>
    <property type="match status" value="1"/>
</dbReference>
<proteinExistence type="predicted"/>
<sequence length="275" mass="29407">MTSTAPVTSGILAVPDGRLYYEVRGGGPLVALVGSPMDSGPFAAVADLLASDYTVLTADPRGQGRSEIDEPDKDSTPELRADDLARLITHVDAGRAVVLGSSGGAVTALALAQARPELVSAIIAHEPPLRELLDDLAEISAAADQMIATYRSGDTLGAFKQFFAIAKLPLPEPVLQEMFGGERDAHALESDRRFFLHEFRPTTDFVPDIDRLRRISTEIVIGIGDESAGQFCDRTSRALGARLGIEPILFPGGHGGFMEQPDAFAKKLREVLQDN</sequence>
<name>A0ABS1M8Y6_9NOCA</name>